<protein>
    <submittedName>
        <fullName evidence="2">Uncharacterized protein</fullName>
    </submittedName>
</protein>
<dbReference type="AlphaFoldDB" id="A0AAE0ZJC4"/>
<feature type="compositionally biased region" description="Polar residues" evidence="1">
    <location>
        <begin position="18"/>
        <end position="28"/>
    </location>
</feature>
<reference evidence="2" key="1">
    <citation type="journal article" date="2023" name="G3 (Bethesda)">
        <title>A reference genome for the long-term kleptoplast-retaining sea slug Elysia crispata morphotype clarki.</title>
        <authorList>
            <person name="Eastman K.E."/>
            <person name="Pendleton A.L."/>
            <person name="Shaikh M.A."/>
            <person name="Suttiyut T."/>
            <person name="Ogas R."/>
            <person name="Tomko P."/>
            <person name="Gavelis G."/>
            <person name="Widhalm J.R."/>
            <person name="Wisecaver J.H."/>
        </authorList>
    </citation>
    <scope>NUCLEOTIDE SEQUENCE</scope>
    <source>
        <strain evidence="2">ECLA1</strain>
    </source>
</reference>
<proteinExistence type="predicted"/>
<dbReference type="Proteomes" id="UP001283361">
    <property type="component" value="Unassembled WGS sequence"/>
</dbReference>
<evidence type="ECO:0000313" key="2">
    <source>
        <dbReference type="EMBL" id="KAK3770514.1"/>
    </source>
</evidence>
<keyword evidence="3" id="KW-1185">Reference proteome</keyword>
<accession>A0AAE0ZJC4</accession>
<gene>
    <name evidence="2" type="ORF">RRG08_004225</name>
</gene>
<dbReference type="EMBL" id="JAWDGP010003835">
    <property type="protein sequence ID" value="KAK3770514.1"/>
    <property type="molecule type" value="Genomic_DNA"/>
</dbReference>
<name>A0AAE0ZJC4_9GAST</name>
<organism evidence="2 3">
    <name type="scientific">Elysia crispata</name>
    <name type="common">lettuce slug</name>
    <dbReference type="NCBI Taxonomy" id="231223"/>
    <lineage>
        <taxon>Eukaryota</taxon>
        <taxon>Metazoa</taxon>
        <taxon>Spiralia</taxon>
        <taxon>Lophotrochozoa</taxon>
        <taxon>Mollusca</taxon>
        <taxon>Gastropoda</taxon>
        <taxon>Heterobranchia</taxon>
        <taxon>Euthyneura</taxon>
        <taxon>Panpulmonata</taxon>
        <taxon>Sacoglossa</taxon>
        <taxon>Placobranchoidea</taxon>
        <taxon>Plakobranchidae</taxon>
        <taxon>Elysia</taxon>
    </lineage>
</organism>
<sequence>MGCGTSSHMKSFHGGATGRSTGMSSNVPRFSSYTTSSVHKRSTMRSFFQQNRNFPGGEVNQGSLRERLHRQLTRNVRAGTLTDLEETLKRYEEFKLPADELYYRAVRKVEYLRLKNGLREAVRRRHYSTLRDAIQAVESSPFAEELPNSLQAARALLDELAYQWTGEPVEHSMGYSSISEVRRFKSPPGCVVDSVKACFLLVNTPPTEVKTWPMMRALLCRTGRESLLVQMATFDPGKLSVKQYKKADSLIRRWGEREVSAVSFEAGTFWAWANSALNRKYNQNGRKPKK</sequence>
<evidence type="ECO:0000313" key="3">
    <source>
        <dbReference type="Proteomes" id="UP001283361"/>
    </source>
</evidence>
<dbReference type="Gene3D" id="1.20.920.60">
    <property type="match status" value="1"/>
</dbReference>
<comment type="caution">
    <text evidence="2">The sequence shown here is derived from an EMBL/GenBank/DDBJ whole genome shotgun (WGS) entry which is preliminary data.</text>
</comment>
<evidence type="ECO:0000256" key="1">
    <source>
        <dbReference type="SAM" id="MobiDB-lite"/>
    </source>
</evidence>
<feature type="region of interest" description="Disordered" evidence="1">
    <location>
        <begin position="1"/>
        <end position="28"/>
    </location>
</feature>